<dbReference type="OrthoDB" id="16753at2759"/>
<evidence type="ECO:0000256" key="1">
    <source>
        <dbReference type="SAM" id="MobiDB-lite"/>
    </source>
</evidence>
<feature type="compositionally biased region" description="Basic residues" evidence="1">
    <location>
        <begin position="290"/>
        <end position="300"/>
    </location>
</feature>
<feature type="compositionally biased region" description="Basic and acidic residues" evidence="1">
    <location>
        <begin position="195"/>
        <end position="205"/>
    </location>
</feature>
<reference evidence="2 3" key="1">
    <citation type="journal article" date="2015" name="Parasit. Vectors">
        <title>Draft genome of the scabies mite.</title>
        <authorList>
            <person name="Rider S.D.Jr."/>
            <person name="Morgan M.S."/>
            <person name="Arlian L.G."/>
        </authorList>
    </citation>
    <scope>NUCLEOTIDE SEQUENCE [LARGE SCALE GENOMIC DNA]</scope>
    <source>
        <strain evidence="2">Arlian Lab</strain>
    </source>
</reference>
<dbReference type="EMBL" id="JXLN01002894">
    <property type="protein sequence ID" value="KPM02789.1"/>
    <property type="molecule type" value="Genomic_DNA"/>
</dbReference>
<dbReference type="Proteomes" id="UP000616769">
    <property type="component" value="Unassembled WGS sequence"/>
</dbReference>
<dbReference type="AlphaFoldDB" id="A0A131ZW76"/>
<sequence length="300" mass="34677">MKKLNDSSDDLEDLSSNNEDEAGGSDGISLLLSKTMLQPKFLSLTTDEVDSHRRNRRHHQKLQQLYSMKPSTFFQKYFHCRYQLEMSNSIDILFDHHQNVTMDMAKIVNSNTLPSSSITETSKMTSHNNVGYPFQSDSNNNRNQYDKNSGDEGDRTKSIEKSNQFDEGQIDRWKSFPNTGTDKTSYYNSNDNNSNDDRDDRSDPRKLISCKKDCDGLTLWPETKANNEQFLSCQEILERLLETSSPTSSSSSSKFDSSLTSVYFTDEDDNNKNNNNHKIFHEENDFGRNQLRKFQQHQHI</sequence>
<feature type="compositionally biased region" description="Basic and acidic residues" evidence="1">
    <location>
        <begin position="144"/>
        <end position="174"/>
    </location>
</feature>
<feature type="region of interest" description="Disordered" evidence="1">
    <location>
        <begin position="1"/>
        <end position="27"/>
    </location>
</feature>
<accession>A0A131ZW76</accession>
<gene>
    <name evidence="2" type="ORF">QR98_0012080</name>
</gene>
<feature type="region of interest" description="Disordered" evidence="1">
    <location>
        <begin position="118"/>
        <end position="205"/>
    </location>
</feature>
<organism evidence="2 3">
    <name type="scientific">Sarcoptes scabiei</name>
    <name type="common">Itch mite</name>
    <name type="synonym">Acarus scabiei</name>
    <dbReference type="NCBI Taxonomy" id="52283"/>
    <lineage>
        <taxon>Eukaryota</taxon>
        <taxon>Metazoa</taxon>
        <taxon>Ecdysozoa</taxon>
        <taxon>Arthropoda</taxon>
        <taxon>Chelicerata</taxon>
        <taxon>Arachnida</taxon>
        <taxon>Acari</taxon>
        <taxon>Acariformes</taxon>
        <taxon>Sarcoptiformes</taxon>
        <taxon>Astigmata</taxon>
        <taxon>Psoroptidia</taxon>
        <taxon>Sarcoptoidea</taxon>
        <taxon>Sarcoptidae</taxon>
        <taxon>Sarcoptinae</taxon>
        <taxon>Sarcoptes</taxon>
    </lineage>
</organism>
<comment type="caution">
    <text evidence="2">The sequence shown here is derived from an EMBL/GenBank/DDBJ whole genome shotgun (WGS) entry which is preliminary data.</text>
</comment>
<name>A0A131ZW76_SARSC</name>
<feature type="compositionally biased region" description="Acidic residues" evidence="1">
    <location>
        <begin position="7"/>
        <end position="23"/>
    </location>
</feature>
<feature type="compositionally biased region" description="Polar residues" evidence="1">
    <location>
        <begin position="118"/>
        <end position="143"/>
    </location>
</feature>
<proteinExistence type="predicted"/>
<protein>
    <submittedName>
        <fullName evidence="2">Uncharacterized protein</fullName>
    </submittedName>
</protein>
<evidence type="ECO:0000313" key="3">
    <source>
        <dbReference type="Proteomes" id="UP000616769"/>
    </source>
</evidence>
<dbReference type="VEuPathDB" id="VectorBase:SSCA008526"/>
<feature type="region of interest" description="Disordered" evidence="1">
    <location>
        <begin position="266"/>
        <end position="300"/>
    </location>
</feature>
<evidence type="ECO:0000313" key="2">
    <source>
        <dbReference type="EMBL" id="KPM02789.1"/>
    </source>
</evidence>